<protein>
    <recommendedName>
        <fullName evidence="5 6">Large ribosomal subunit protein uL16</fullName>
    </recommendedName>
</protein>
<dbReference type="GO" id="GO:0006412">
    <property type="term" value="P:translation"/>
    <property type="evidence" value="ECO:0007669"/>
    <property type="project" value="UniProtKB-UniRule"/>
</dbReference>
<dbReference type="Gene3D" id="3.90.1170.10">
    <property type="entry name" value="Ribosomal protein L10e/L16"/>
    <property type="match status" value="1"/>
</dbReference>
<keyword evidence="6 8" id="KW-0694">RNA-binding</keyword>
<dbReference type="Proteomes" id="UP000052008">
    <property type="component" value="Unassembled WGS sequence"/>
</dbReference>
<dbReference type="NCBIfam" id="TIGR01164">
    <property type="entry name" value="rplP_bact"/>
    <property type="match status" value="1"/>
</dbReference>
<dbReference type="InterPro" id="IPR000114">
    <property type="entry name" value="Ribosomal_uL16_bact-type"/>
</dbReference>
<comment type="function">
    <text evidence="6 8">Binds 23S rRNA and is also seen to make contacts with the A and possibly P site tRNAs.</text>
</comment>
<dbReference type="HAMAP" id="MF_01342">
    <property type="entry name" value="Ribosomal_uL16"/>
    <property type="match status" value="1"/>
</dbReference>
<evidence type="ECO:0000256" key="6">
    <source>
        <dbReference type="HAMAP-Rule" id="MF_01342"/>
    </source>
</evidence>
<gene>
    <name evidence="6" type="primary">rplP</name>
    <name evidence="9" type="ORF">AMJ39_00590</name>
</gene>
<dbReference type="PROSITE" id="PS00701">
    <property type="entry name" value="RIBOSOMAL_L16_2"/>
    <property type="match status" value="1"/>
</dbReference>
<evidence type="ECO:0000256" key="1">
    <source>
        <dbReference type="ARBA" id="ARBA00008931"/>
    </source>
</evidence>
<accession>A0A0S7WVS3</accession>
<evidence type="ECO:0000256" key="3">
    <source>
        <dbReference type="ARBA" id="ARBA00022980"/>
    </source>
</evidence>
<dbReference type="FunFam" id="3.90.1170.10:FF:000001">
    <property type="entry name" value="50S ribosomal protein L16"/>
    <property type="match status" value="1"/>
</dbReference>
<organism evidence="9 10">
    <name type="scientific">candidate division TA06 bacterium DG_24</name>
    <dbReference type="NCBI Taxonomy" id="1703770"/>
    <lineage>
        <taxon>Bacteria</taxon>
        <taxon>Bacteria division TA06</taxon>
    </lineage>
</organism>
<dbReference type="InterPro" id="IPR036920">
    <property type="entry name" value="Ribosomal_uL16_sf"/>
</dbReference>
<keyword evidence="2 6" id="KW-0820">tRNA-binding</keyword>
<sequence>MFMPKRVKYRKQHRGRRRGVATRGSTIAFGEFALQAVEPAWITSRQIEAARVATTRYLKRGGKMWIRVFPDKPVTAKPAETRMGKGKGAPEYWVAVVKPGRILIELEGVTRERAKRALTLAAAKLPIKTRFLVRDEVLAGG</sequence>
<comment type="caution">
    <text evidence="9">The sequence shown here is derived from an EMBL/GenBank/DDBJ whole genome shotgun (WGS) entry which is preliminary data.</text>
</comment>
<dbReference type="Pfam" id="PF00252">
    <property type="entry name" value="Ribosomal_L16"/>
    <property type="match status" value="1"/>
</dbReference>
<dbReference type="GO" id="GO:0019843">
    <property type="term" value="F:rRNA binding"/>
    <property type="evidence" value="ECO:0007669"/>
    <property type="project" value="UniProtKB-UniRule"/>
</dbReference>
<dbReference type="PRINTS" id="PR00060">
    <property type="entry name" value="RIBOSOMALL16"/>
</dbReference>
<dbReference type="PANTHER" id="PTHR12220:SF13">
    <property type="entry name" value="LARGE RIBOSOMAL SUBUNIT PROTEIN UL16M"/>
    <property type="match status" value="1"/>
</dbReference>
<reference evidence="9 10" key="1">
    <citation type="journal article" date="2015" name="Microbiome">
        <title>Genomic resolution of linkages in carbon, nitrogen, and sulfur cycling among widespread estuary sediment bacteria.</title>
        <authorList>
            <person name="Baker B.J."/>
            <person name="Lazar C.S."/>
            <person name="Teske A.P."/>
            <person name="Dick G.J."/>
        </authorList>
    </citation>
    <scope>NUCLEOTIDE SEQUENCE [LARGE SCALE GENOMIC DNA]</scope>
    <source>
        <strain evidence="9">DG_24</strain>
    </source>
</reference>
<dbReference type="PATRIC" id="fig|1703770.3.peg.190"/>
<evidence type="ECO:0000256" key="2">
    <source>
        <dbReference type="ARBA" id="ARBA00022555"/>
    </source>
</evidence>
<dbReference type="STRING" id="1703770.AMJ39_00590"/>
<dbReference type="GO" id="GO:0022625">
    <property type="term" value="C:cytosolic large ribosomal subunit"/>
    <property type="evidence" value="ECO:0007669"/>
    <property type="project" value="TreeGrafter"/>
</dbReference>
<evidence type="ECO:0000256" key="5">
    <source>
        <dbReference type="ARBA" id="ARBA00035198"/>
    </source>
</evidence>
<keyword evidence="4 6" id="KW-0687">Ribonucleoprotein</keyword>
<proteinExistence type="inferred from homology"/>
<comment type="similarity">
    <text evidence="1 6 7">Belongs to the universal ribosomal protein uL16 family.</text>
</comment>
<evidence type="ECO:0000313" key="10">
    <source>
        <dbReference type="Proteomes" id="UP000052008"/>
    </source>
</evidence>
<name>A0A0S7WVS3_UNCT6</name>
<dbReference type="GO" id="GO:0000049">
    <property type="term" value="F:tRNA binding"/>
    <property type="evidence" value="ECO:0007669"/>
    <property type="project" value="UniProtKB-KW"/>
</dbReference>
<dbReference type="PROSITE" id="PS00586">
    <property type="entry name" value="RIBOSOMAL_L16_1"/>
    <property type="match status" value="1"/>
</dbReference>
<dbReference type="PANTHER" id="PTHR12220">
    <property type="entry name" value="50S/60S RIBOSOMAL PROTEIN L16"/>
    <property type="match status" value="1"/>
</dbReference>
<dbReference type="EMBL" id="LIZS01000004">
    <property type="protein sequence ID" value="KPJ54278.1"/>
    <property type="molecule type" value="Genomic_DNA"/>
</dbReference>
<dbReference type="InterPro" id="IPR016180">
    <property type="entry name" value="Ribosomal_uL16_dom"/>
</dbReference>
<dbReference type="InterPro" id="IPR020798">
    <property type="entry name" value="Ribosomal_uL16_CS"/>
</dbReference>
<dbReference type="InterPro" id="IPR047873">
    <property type="entry name" value="Ribosomal_uL16"/>
</dbReference>
<evidence type="ECO:0000256" key="4">
    <source>
        <dbReference type="ARBA" id="ARBA00023274"/>
    </source>
</evidence>
<evidence type="ECO:0000256" key="8">
    <source>
        <dbReference type="RuleBase" id="RU004414"/>
    </source>
</evidence>
<evidence type="ECO:0000256" key="7">
    <source>
        <dbReference type="RuleBase" id="RU004413"/>
    </source>
</evidence>
<dbReference type="CDD" id="cd01433">
    <property type="entry name" value="Ribosomal_L16_L10e"/>
    <property type="match status" value="1"/>
</dbReference>
<comment type="subunit">
    <text evidence="6 8">Part of the 50S ribosomal subunit.</text>
</comment>
<keyword evidence="6 8" id="KW-0699">rRNA-binding</keyword>
<dbReference type="AlphaFoldDB" id="A0A0S7WVS3"/>
<evidence type="ECO:0000313" key="9">
    <source>
        <dbReference type="EMBL" id="KPJ54278.1"/>
    </source>
</evidence>
<dbReference type="GO" id="GO:0003735">
    <property type="term" value="F:structural constituent of ribosome"/>
    <property type="evidence" value="ECO:0007669"/>
    <property type="project" value="InterPro"/>
</dbReference>
<keyword evidence="3 6" id="KW-0689">Ribosomal protein</keyword>
<dbReference type="SUPFAM" id="SSF54686">
    <property type="entry name" value="Ribosomal protein L16p/L10e"/>
    <property type="match status" value="1"/>
</dbReference>